<reference evidence="2 3" key="1">
    <citation type="journal article" date="2016" name="Nat. Commun.">
        <title>Thousands of microbial genomes shed light on interconnected biogeochemical processes in an aquifer system.</title>
        <authorList>
            <person name="Anantharaman K."/>
            <person name="Brown C.T."/>
            <person name="Hug L.A."/>
            <person name="Sharon I."/>
            <person name="Castelle C.J."/>
            <person name="Probst A.J."/>
            <person name="Thomas B.C."/>
            <person name="Singh A."/>
            <person name="Wilkins M.J."/>
            <person name="Karaoz U."/>
            <person name="Brodie E.L."/>
            <person name="Williams K.H."/>
            <person name="Hubbard S.S."/>
            <person name="Banfield J.F."/>
        </authorList>
    </citation>
    <scope>NUCLEOTIDE SEQUENCE [LARGE SCALE GENOMIC DNA]</scope>
</reference>
<comment type="caution">
    <text evidence="2">The sequence shown here is derived from an EMBL/GenBank/DDBJ whole genome shotgun (WGS) entry which is preliminary data.</text>
</comment>
<dbReference type="AlphaFoldDB" id="A0A1F5FAZ2"/>
<gene>
    <name evidence="2" type="ORF">A2Y64_07745</name>
</gene>
<evidence type="ECO:0000313" key="2">
    <source>
        <dbReference type="EMBL" id="OGD76795.1"/>
    </source>
</evidence>
<feature type="transmembrane region" description="Helical" evidence="1">
    <location>
        <begin position="98"/>
        <end position="118"/>
    </location>
</feature>
<evidence type="ECO:0000256" key="1">
    <source>
        <dbReference type="SAM" id="Phobius"/>
    </source>
</evidence>
<dbReference type="Proteomes" id="UP000177187">
    <property type="component" value="Unassembled WGS sequence"/>
</dbReference>
<dbReference type="EMBL" id="MFAF01000064">
    <property type="protein sequence ID" value="OGD76795.1"/>
    <property type="molecule type" value="Genomic_DNA"/>
</dbReference>
<keyword evidence="1" id="KW-1133">Transmembrane helix</keyword>
<keyword evidence="1" id="KW-0472">Membrane</keyword>
<accession>A0A1F5FAZ2</accession>
<protein>
    <submittedName>
        <fullName evidence="2">Uncharacterized protein</fullName>
    </submittedName>
</protein>
<organism evidence="2 3">
    <name type="scientific">Candidatus Coatesbacteria bacterium RBG_13_66_14</name>
    <dbReference type="NCBI Taxonomy" id="1817816"/>
    <lineage>
        <taxon>Bacteria</taxon>
        <taxon>Candidatus Coatesiibacteriota</taxon>
    </lineage>
</organism>
<name>A0A1F5FAZ2_9BACT</name>
<evidence type="ECO:0000313" key="3">
    <source>
        <dbReference type="Proteomes" id="UP000177187"/>
    </source>
</evidence>
<keyword evidence="1" id="KW-0812">Transmembrane</keyword>
<sequence>MDIVGFTAVFMGIGIGMLAIWLDFRRKKLVHEERMEALRQGITPPDWLTDIDRKQKTPRQRAGRFFTAGLISFFIGLACFLGCTFMGLPLWIGFWASFPGWIGLALVVVGILILKGIIDDDTSD</sequence>
<feature type="transmembrane region" description="Helical" evidence="1">
    <location>
        <begin position="6"/>
        <end position="24"/>
    </location>
</feature>
<proteinExistence type="predicted"/>
<feature type="transmembrane region" description="Helical" evidence="1">
    <location>
        <begin position="65"/>
        <end position="92"/>
    </location>
</feature>